<dbReference type="EMBL" id="LKCN02000001">
    <property type="protein sequence ID" value="RCI16393.1"/>
    <property type="molecule type" value="Genomic_DNA"/>
</dbReference>
<reference evidence="2 3" key="1">
    <citation type="journal article" date="2015" name="BMC Genomics">
        <title>Insights from the genome of Ophiocordyceps polyrhachis-furcata to pathogenicity and host specificity in insect fungi.</title>
        <authorList>
            <person name="Wichadakul D."/>
            <person name="Kobmoo N."/>
            <person name="Ingsriswang S."/>
            <person name="Tangphatsornruang S."/>
            <person name="Chantasingh D."/>
            <person name="Luangsa-ard J.J."/>
            <person name="Eurwilaichitr L."/>
        </authorList>
    </citation>
    <scope>NUCLEOTIDE SEQUENCE [LARGE SCALE GENOMIC DNA]</scope>
    <source>
        <strain evidence="2 3">BCC 54312</strain>
    </source>
</reference>
<evidence type="ECO:0000313" key="3">
    <source>
        <dbReference type="Proteomes" id="UP000253664"/>
    </source>
</evidence>
<proteinExistence type="predicted"/>
<sequence length="114" mass="13343">MSIHSLSLYVGRGRERGRERERQRERQRETERDRETENQPDDWKGSYSLNRERGAGDVSVLIEVSLSCMVLSLSFFLYHYPEEWTDETGPFHGKTTTTNITREYINNQVGEGNV</sequence>
<dbReference type="Proteomes" id="UP000253664">
    <property type="component" value="Unassembled WGS sequence"/>
</dbReference>
<feature type="compositionally biased region" description="Basic and acidic residues" evidence="1">
    <location>
        <begin position="12"/>
        <end position="49"/>
    </location>
</feature>
<feature type="region of interest" description="Disordered" evidence="1">
    <location>
        <begin position="1"/>
        <end position="49"/>
    </location>
</feature>
<dbReference type="AlphaFoldDB" id="A0A367LPM4"/>
<gene>
    <name evidence="2" type="ORF">L249_2600</name>
</gene>
<comment type="caution">
    <text evidence="2">The sequence shown here is derived from an EMBL/GenBank/DDBJ whole genome shotgun (WGS) entry which is preliminary data.</text>
</comment>
<evidence type="ECO:0000313" key="2">
    <source>
        <dbReference type="EMBL" id="RCI16393.1"/>
    </source>
</evidence>
<keyword evidence="3" id="KW-1185">Reference proteome</keyword>
<name>A0A367LPM4_9HYPO</name>
<evidence type="ECO:0000256" key="1">
    <source>
        <dbReference type="SAM" id="MobiDB-lite"/>
    </source>
</evidence>
<organism evidence="2 3">
    <name type="scientific">Ophiocordyceps polyrhachis-furcata BCC 54312</name>
    <dbReference type="NCBI Taxonomy" id="1330021"/>
    <lineage>
        <taxon>Eukaryota</taxon>
        <taxon>Fungi</taxon>
        <taxon>Dikarya</taxon>
        <taxon>Ascomycota</taxon>
        <taxon>Pezizomycotina</taxon>
        <taxon>Sordariomycetes</taxon>
        <taxon>Hypocreomycetidae</taxon>
        <taxon>Hypocreales</taxon>
        <taxon>Ophiocordycipitaceae</taxon>
        <taxon>Ophiocordyceps</taxon>
    </lineage>
</organism>
<protein>
    <submittedName>
        <fullName evidence="2">Uncharacterized protein</fullName>
    </submittedName>
</protein>
<accession>A0A367LPM4</accession>